<protein>
    <submittedName>
        <fullName evidence="1">Uncharacterized protein</fullName>
    </submittedName>
</protein>
<sequence>MNTEHIRALGNVVEISLQQPPQVDYQEAWLCLAGAIVAAAFSGLCLRQLYRELDEEEAIEKFIQPSSE</sequence>
<organism evidence="1 2">
    <name type="scientific">Candidatus Daviesbacteria bacterium RIFCSPHIGHO2_12_FULL_37_11</name>
    <dbReference type="NCBI Taxonomy" id="1797777"/>
    <lineage>
        <taxon>Bacteria</taxon>
        <taxon>Candidatus Daviesiibacteriota</taxon>
    </lineage>
</organism>
<dbReference type="AlphaFoldDB" id="A0A1F5KDP2"/>
<dbReference type="EMBL" id="MFDE01000014">
    <property type="protein sequence ID" value="OGE38711.1"/>
    <property type="molecule type" value="Genomic_DNA"/>
</dbReference>
<accession>A0A1F5KDP2</accession>
<proteinExistence type="predicted"/>
<name>A0A1F5KDP2_9BACT</name>
<reference evidence="1 2" key="1">
    <citation type="journal article" date="2016" name="Nat. Commun.">
        <title>Thousands of microbial genomes shed light on interconnected biogeochemical processes in an aquifer system.</title>
        <authorList>
            <person name="Anantharaman K."/>
            <person name="Brown C.T."/>
            <person name="Hug L.A."/>
            <person name="Sharon I."/>
            <person name="Castelle C.J."/>
            <person name="Probst A.J."/>
            <person name="Thomas B.C."/>
            <person name="Singh A."/>
            <person name="Wilkins M.J."/>
            <person name="Karaoz U."/>
            <person name="Brodie E.L."/>
            <person name="Williams K.H."/>
            <person name="Hubbard S.S."/>
            <person name="Banfield J.F."/>
        </authorList>
    </citation>
    <scope>NUCLEOTIDE SEQUENCE [LARGE SCALE GENOMIC DNA]</scope>
</reference>
<comment type="caution">
    <text evidence="1">The sequence shown here is derived from an EMBL/GenBank/DDBJ whole genome shotgun (WGS) entry which is preliminary data.</text>
</comment>
<evidence type="ECO:0000313" key="2">
    <source>
        <dbReference type="Proteomes" id="UP000176527"/>
    </source>
</evidence>
<gene>
    <name evidence="1" type="ORF">A3F00_03520</name>
</gene>
<dbReference type="Proteomes" id="UP000176527">
    <property type="component" value="Unassembled WGS sequence"/>
</dbReference>
<evidence type="ECO:0000313" key="1">
    <source>
        <dbReference type="EMBL" id="OGE38711.1"/>
    </source>
</evidence>